<accession>A0A8J2P2C9</accession>
<evidence type="ECO:0000313" key="1">
    <source>
        <dbReference type="EMBL" id="CAG7722986.1"/>
    </source>
</evidence>
<dbReference type="OrthoDB" id="6625098at2759"/>
<keyword evidence="2" id="KW-1185">Reference proteome</keyword>
<comment type="caution">
    <text evidence="1">The sequence shown here is derived from an EMBL/GenBank/DDBJ whole genome shotgun (WGS) entry which is preliminary data.</text>
</comment>
<dbReference type="Proteomes" id="UP000708208">
    <property type="component" value="Unassembled WGS sequence"/>
</dbReference>
<reference evidence="1" key="1">
    <citation type="submission" date="2021-06" db="EMBL/GenBank/DDBJ databases">
        <authorList>
            <person name="Hodson N. C."/>
            <person name="Mongue J. A."/>
            <person name="Jaron S. K."/>
        </authorList>
    </citation>
    <scope>NUCLEOTIDE SEQUENCE</scope>
</reference>
<name>A0A8J2P2C9_9HEXA</name>
<sequence length="200" mass="22961">MEPVRKHPRLGLNLEADFMNVLILKTLNEIKTQNESMIGYLVAMDKRLRELESRAVVRQYDSVDACQLISNVHTDNTEKDCFSKANTLSGGLFTVKTARENLERSTQCREFRNFKTSLNRHTQNANHQARLADAMNIERQVDLDEEKAGLILGAVAYSTLKTYKSMNAYEQQVTCLSDYGVYVGDINHSRRFPESMRMLF</sequence>
<gene>
    <name evidence="1" type="ORF">AFUS01_LOCUS12094</name>
</gene>
<dbReference type="AlphaFoldDB" id="A0A8J2P2C9"/>
<organism evidence="1 2">
    <name type="scientific">Allacma fusca</name>
    <dbReference type="NCBI Taxonomy" id="39272"/>
    <lineage>
        <taxon>Eukaryota</taxon>
        <taxon>Metazoa</taxon>
        <taxon>Ecdysozoa</taxon>
        <taxon>Arthropoda</taxon>
        <taxon>Hexapoda</taxon>
        <taxon>Collembola</taxon>
        <taxon>Symphypleona</taxon>
        <taxon>Sminthuridae</taxon>
        <taxon>Allacma</taxon>
    </lineage>
</organism>
<evidence type="ECO:0000313" key="2">
    <source>
        <dbReference type="Proteomes" id="UP000708208"/>
    </source>
</evidence>
<protein>
    <submittedName>
        <fullName evidence="1">Uncharacterized protein</fullName>
    </submittedName>
</protein>
<dbReference type="EMBL" id="CAJVCH010094467">
    <property type="protein sequence ID" value="CAG7722986.1"/>
    <property type="molecule type" value="Genomic_DNA"/>
</dbReference>
<proteinExistence type="predicted"/>